<evidence type="ECO:0000313" key="3">
    <source>
        <dbReference type="Proteomes" id="UP000186040"/>
    </source>
</evidence>
<accession>A0A1Q9LLP0</accession>
<evidence type="ECO:0008006" key="4">
    <source>
        <dbReference type="Google" id="ProtNLM"/>
    </source>
</evidence>
<organism evidence="2 3">
    <name type="scientific">Actinokineospora bangkokensis</name>
    <dbReference type="NCBI Taxonomy" id="1193682"/>
    <lineage>
        <taxon>Bacteria</taxon>
        <taxon>Bacillati</taxon>
        <taxon>Actinomycetota</taxon>
        <taxon>Actinomycetes</taxon>
        <taxon>Pseudonocardiales</taxon>
        <taxon>Pseudonocardiaceae</taxon>
        <taxon>Actinokineospora</taxon>
    </lineage>
</organism>
<feature type="chain" id="PRO_5010261561" description="HAF repeat-containing protein" evidence="1">
    <location>
        <begin position="20"/>
        <end position="397"/>
    </location>
</feature>
<keyword evidence="1" id="KW-0732">Signal</keyword>
<gene>
    <name evidence="2" type="ORF">BJP25_18260</name>
</gene>
<evidence type="ECO:0000256" key="1">
    <source>
        <dbReference type="SAM" id="SignalP"/>
    </source>
</evidence>
<evidence type="ECO:0000313" key="2">
    <source>
        <dbReference type="EMBL" id="OLR92919.1"/>
    </source>
</evidence>
<comment type="caution">
    <text evidence="2">The sequence shown here is derived from an EMBL/GenBank/DDBJ whole genome shotgun (WGS) entry which is preliminary data.</text>
</comment>
<protein>
    <recommendedName>
        <fullName evidence="4">HAF repeat-containing protein</fullName>
    </recommendedName>
</protein>
<reference evidence="2 3" key="1">
    <citation type="submission" date="2016-10" db="EMBL/GenBank/DDBJ databases">
        <title>The Draft Genome Sequence of Actinokineospora bangkokensis 44EHWT reveals the biosynthetic pathway of antifungal compounds Thailandins with unusual extender unit butylmalonyl-CoA.</title>
        <authorList>
            <person name="Greule A."/>
            <person name="Intra B."/>
            <person name="Flemming S."/>
            <person name="Rommel M.G."/>
            <person name="Panbangred W."/>
            <person name="Bechthold A."/>
        </authorList>
    </citation>
    <scope>NUCLEOTIDE SEQUENCE [LARGE SCALE GENOMIC DNA]</scope>
    <source>
        <strain evidence="2 3">44EHW</strain>
    </source>
</reference>
<keyword evidence="3" id="KW-1185">Reference proteome</keyword>
<sequence>MVAVVAGVALVGAAAPVAAAPGGGHGGVRELPLPNGKTWVSGLHSTGSGIVYGDVSGAGGTYGVVWERGRARVIEASAADSRIESVSEDGVVAGSYSTHGDGVPRAAVWVGERRVDLGLRGSRPSVARVDRDGDVLVTSYTEEAYGVVSVWHKGREHVLANGTAYLAGDPVFGPAGHTLIGTMAADGGVTYRIWDARGRLVAELPQDERFGYLRPHSINSRGQAVFDTFSPGSARAVVALWDGRAWVEVVGFPGSGGDTHLGGYEGTRAINDDGEVGAVAGLGPSGPNHVIRWRAGVVTDLSPDVAAGGYAVIAGINDRGDVGFRACTDTTWLSCRSRVVDRKGRTTVLRGLTEPHLAGIDDLVPNRSAAVGRTFADDAPDRVFTEQGLGPIGSGRS</sequence>
<proteinExistence type="predicted"/>
<dbReference type="Proteomes" id="UP000186040">
    <property type="component" value="Unassembled WGS sequence"/>
</dbReference>
<feature type="signal peptide" evidence="1">
    <location>
        <begin position="1"/>
        <end position="19"/>
    </location>
</feature>
<name>A0A1Q9LLP0_9PSEU</name>
<dbReference type="EMBL" id="MKQR01000013">
    <property type="protein sequence ID" value="OLR92919.1"/>
    <property type="molecule type" value="Genomic_DNA"/>
</dbReference>
<dbReference type="AlphaFoldDB" id="A0A1Q9LLP0"/>